<evidence type="ECO:0000259" key="3">
    <source>
        <dbReference type="PROSITE" id="PS50113"/>
    </source>
</evidence>
<dbReference type="InterPro" id="IPR001610">
    <property type="entry name" value="PAC"/>
</dbReference>
<dbReference type="Proteomes" id="UP000435649">
    <property type="component" value="Unassembled WGS sequence"/>
</dbReference>
<feature type="domain" description="PAC" evidence="3">
    <location>
        <begin position="266"/>
        <end position="318"/>
    </location>
</feature>
<sequence length="973" mass="109776">MSEYGAAALAGEAAADMVLFSFFPCRLLFGFGRCAVKTIAGELQKVRTEAQEYAEKLKRSTRMWDLVINALPVHIFAKDPADDYRFVFSNRGMQDFTRLGDEEIRGKNDFDIYPEEIAAVMRGDDEKNMLDLEHGTENVLPLPDAEGKVHSMRVITWPFVEADGSCLLIGAAFDVTELEQARHSAEESAEWFRLTLNSIGDGVITTDRAGRVTMMNPVAERMLGVTGKEAMGLPHDQIFRIYNYDNDQPSPSPVMRTLRTGVIVELANHTDLIARDGTRYHIADSAAPIFGPDGKILGAILVFRDVTEEYAQRNRLRYAHAQLEAGTKISRSATFVFNPATGEIAGSSMLSELLPVTDGRIGAIDGWVYGEDRPAMLAKWERLARGEISSETFDYRTKDEHGFHYFRLNSSVDRSDPKQVMFTGVVQDVTDIRRVFDRLQEQRNLWEKVINSIPLCFFAKDADDDFRYVLCNRTFAAFVGRTPEEVVGRSDAELFCRPEDAEMFRSRDERIMKEPEGEGFEEAVMDFRENLHYLQTVKKPFAGADGRRLLLGASSDITDLRQLLSCEKLNSEVLSAMAANDDPDAMFENMAGILMKRMECDRIMLACCDRKGLLRLRNEWLSPGTVSIRETGLEKHYELWDRNIQAFHENRILKTSDVTQAEFCPGLNRDDKYRTISLIVVPVFVDEQLWGALFVSYSRVRREFNDVDERIMRGCASVISAALVAERQRHAIRQANHERQLVLDNIHIPIWLHDNRGELIRANTAVGDLFGIPAAELTTEKNRELLAPAFPPGTVQPIEESLKTGRAVHREMRLPGRDYIISAEPVFDSFGHLTYIVKSAIDMTEFNELLSSRTALNTCLETLIGEPELEKALEKVLQTLCAHLGASRACIFRFDEDAHTMSARWNMLRTGGIRSSEAPADSPVPRFRTGRTASGRNRRLSSMTLPGRRRRSAAGCGTGKSAWRTWVRFARPA</sequence>
<dbReference type="Pfam" id="PF01590">
    <property type="entry name" value="GAF"/>
    <property type="match status" value="1"/>
</dbReference>
<dbReference type="InterPro" id="IPR013656">
    <property type="entry name" value="PAS_4"/>
</dbReference>
<feature type="domain" description="PAS" evidence="2">
    <location>
        <begin position="735"/>
        <end position="805"/>
    </location>
</feature>
<dbReference type="PROSITE" id="PS50113">
    <property type="entry name" value="PAC"/>
    <property type="match status" value="1"/>
</dbReference>
<evidence type="ECO:0000313" key="5">
    <source>
        <dbReference type="Proteomes" id="UP000435649"/>
    </source>
</evidence>
<dbReference type="SMART" id="SM00086">
    <property type="entry name" value="PAC"/>
    <property type="match status" value="3"/>
</dbReference>
<dbReference type="InterPro" id="IPR000700">
    <property type="entry name" value="PAS-assoc_C"/>
</dbReference>
<dbReference type="NCBIfam" id="TIGR00229">
    <property type="entry name" value="sensory_box"/>
    <property type="match status" value="2"/>
</dbReference>
<gene>
    <name evidence="4" type="ORF">FYJ85_13015</name>
</gene>
<feature type="region of interest" description="Disordered" evidence="1">
    <location>
        <begin position="914"/>
        <end position="957"/>
    </location>
</feature>
<reference evidence="4 5" key="1">
    <citation type="submission" date="2019-08" db="EMBL/GenBank/DDBJ databases">
        <title>In-depth cultivation of the pig gut microbiome towards novel bacterial diversity and tailored functional studies.</title>
        <authorList>
            <person name="Wylensek D."/>
            <person name="Hitch T.C.A."/>
            <person name="Clavel T."/>
        </authorList>
    </citation>
    <scope>NUCLEOTIDE SEQUENCE [LARGE SCALE GENOMIC DNA]</scope>
    <source>
        <strain evidence="4 5">BBE-744-WT-12</strain>
    </source>
</reference>
<dbReference type="AlphaFoldDB" id="A0A844G2K2"/>
<protein>
    <submittedName>
        <fullName evidence="4">PAS domain-containing protein</fullName>
    </submittedName>
</protein>
<dbReference type="Pfam" id="PF13426">
    <property type="entry name" value="PAS_9"/>
    <property type="match status" value="1"/>
</dbReference>
<dbReference type="InterPro" id="IPR000014">
    <property type="entry name" value="PAS"/>
</dbReference>
<name>A0A844G2K2_9BACT</name>
<dbReference type="PANTHER" id="PTHR44757">
    <property type="entry name" value="DIGUANYLATE CYCLASE DGCP"/>
    <property type="match status" value="1"/>
</dbReference>
<dbReference type="SMART" id="SM00065">
    <property type="entry name" value="GAF"/>
    <property type="match status" value="1"/>
</dbReference>
<dbReference type="SUPFAM" id="SSF55785">
    <property type="entry name" value="PYP-like sensor domain (PAS domain)"/>
    <property type="match status" value="4"/>
</dbReference>
<dbReference type="Gene3D" id="3.30.450.40">
    <property type="match status" value="2"/>
</dbReference>
<dbReference type="SUPFAM" id="SSF55781">
    <property type="entry name" value="GAF domain-like"/>
    <property type="match status" value="2"/>
</dbReference>
<dbReference type="Gene3D" id="3.30.450.20">
    <property type="entry name" value="PAS domain"/>
    <property type="match status" value="5"/>
</dbReference>
<dbReference type="InterPro" id="IPR052155">
    <property type="entry name" value="Biofilm_reg_signaling"/>
</dbReference>
<evidence type="ECO:0000256" key="1">
    <source>
        <dbReference type="SAM" id="MobiDB-lite"/>
    </source>
</evidence>
<feature type="domain" description="PAS" evidence="2">
    <location>
        <begin position="442"/>
        <end position="515"/>
    </location>
</feature>
<dbReference type="Pfam" id="PF08448">
    <property type="entry name" value="PAS_4"/>
    <property type="match status" value="2"/>
</dbReference>
<accession>A0A844G2K2</accession>
<comment type="caution">
    <text evidence="4">The sequence shown here is derived from an EMBL/GenBank/DDBJ whole genome shotgun (WGS) entry which is preliminary data.</text>
</comment>
<proteinExistence type="predicted"/>
<feature type="domain" description="PAS" evidence="2">
    <location>
        <begin position="188"/>
        <end position="261"/>
    </location>
</feature>
<keyword evidence="5" id="KW-1185">Reference proteome</keyword>
<dbReference type="InterPro" id="IPR035965">
    <property type="entry name" value="PAS-like_dom_sf"/>
</dbReference>
<dbReference type="InterPro" id="IPR003018">
    <property type="entry name" value="GAF"/>
</dbReference>
<dbReference type="PROSITE" id="PS50112">
    <property type="entry name" value="PAS"/>
    <property type="match status" value="3"/>
</dbReference>
<dbReference type="InterPro" id="IPR029016">
    <property type="entry name" value="GAF-like_dom_sf"/>
</dbReference>
<organism evidence="4 5">
    <name type="scientific">Victivallis lenta</name>
    <dbReference type="NCBI Taxonomy" id="2606640"/>
    <lineage>
        <taxon>Bacteria</taxon>
        <taxon>Pseudomonadati</taxon>
        <taxon>Lentisphaerota</taxon>
        <taxon>Lentisphaeria</taxon>
        <taxon>Victivallales</taxon>
        <taxon>Victivallaceae</taxon>
        <taxon>Victivallis</taxon>
    </lineage>
</organism>
<dbReference type="SMART" id="SM00091">
    <property type="entry name" value="PAS"/>
    <property type="match status" value="4"/>
</dbReference>
<feature type="compositionally biased region" description="Polar residues" evidence="1">
    <location>
        <begin position="931"/>
        <end position="944"/>
    </location>
</feature>
<evidence type="ECO:0000259" key="2">
    <source>
        <dbReference type="PROSITE" id="PS50112"/>
    </source>
</evidence>
<dbReference type="EMBL" id="VUNS01000014">
    <property type="protein sequence ID" value="MST97960.1"/>
    <property type="molecule type" value="Genomic_DNA"/>
</dbReference>
<evidence type="ECO:0000313" key="4">
    <source>
        <dbReference type="EMBL" id="MST97960.1"/>
    </source>
</evidence>
<dbReference type="CDD" id="cd00130">
    <property type="entry name" value="PAS"/>
    <property type="match status" value="3"/>
</dbReference>
<dbReference type="PANTHER" id="PTHR44757:SF4">
    <property type="entry name" value="DIGUANYLATE CYCLASE DGCE-RELATED"/>
    <property type="match status" value="1"/>
</dbReference>